<comment type="caution">
    <text evidence="2">The sequence shown here is derived from an EMBL/GenBank/DDBJ whole genome shotgun (WGS) entry which is preliminary data.</text>
</comment>
<feature type="chain" id="PRO_5037664576" evidence="1">
    <location>
        <begin position="24"/>
        <end position="158"/>
    </location>
</feature>
<feature type="signal peptide" evidence="1">
    <location>
        <begin position="1"/>
        <end position="23"/>
    </location>
</feature>
<dbReference type="AlphaFoldDB" id="A0A921MXJ8"/>
<reference evidence="2" key="1">
    <citation type="journal article" date="2021" name="PeerJ">
        <title>Extensive microbial diversity within the chicken gut microbiome revealed by metagenomics and culture.</title>
        <authorList>
            <person name="Gilroy R."/>
            <person name="Ravi A."/>
            <person name="Getino M."/>
            <person name="Pursley I."/>
            <person name="Horton D.L."/>
            <person name="Alikhan N.F."/>
            <person name="Baker D."/>
            <person name="Gharbi K."/>
            <person name="Hall N."/>
            <person name="Watson M."/>
            <person name="Adriaenssens E.M."/>
            <person name="Foster-Nyarko E."/>
            <person name="Jarju S."/>
            <person name="Secka A."/>
            <person name="Antonio M."/>
            <person name="Oren A."/>
            <person name="Chaudhuri R.R."/>
            <person name="La Ragione R."/>
            <person name="Hildebrand F."/>
            <person name="Pallen M.J."/>
        </authorList>
    </citation>
    <scope>NUCLEOTIDE SEQUENCE</scope>
    <source>
        <strain evidence="2">ChiGjej5B5-22894</strain>
    </source>
</reference>
<sequence length="158" mass="16906">MRGSAGLGAVLLLAAGCGGGATAMPAEEAVEHHELVAEELLAAADSVRPLSWQRRSQEIIEPGAEDCRYQPGVWEADEPLYPEPGQGMDWEPWRAALDPVLEEHGFEALGREQSSGGDLWLEAEGPHGSRLLVHADGVMRLTDVLVDADPCEDTTLGL</sequence>
<accession>A0A921MXJ8</accession>
<gene>
    <name evidence="2" type="ORF">K8V81_10555</name>
</gene>
<evidence type="ECO:0000256" key="1">
    <source>
        <dbReference type="SAM" id="SignalP"/>
    </source>
</evidence>
<evidence type="ECO:0000313" key="2">
    <source>
        <dbReference type="EMBL" id="HJG92149.1"/>
    </source>
</evidence>
<evidence type="ECO:0000313" key="3">
    <source>
        <dbReference type="Proteomes" id="UP000742460"/>
    </source>
</evidence>
<dbReference type="PROSITE" id="PS51257">
    <property type="entry name" value="PROKAR_LIPOPROTEIN"/>
    <property type="match status" value="1"/>
</dbReference>
<proteinExistence type="predicted"/>
<name>A0A921MXJ8_9MICO</name>
<dbReference type="Proteomes" id="UP000742460">
    <property type="component" value="Unassembled WGS sequence"/>
</dbReference>
<reference evidence="2" key="2">
    <citation type="submission" date="2021-09" db="EMBL/GenBank/DDBJ databases">
        <authorList>
            <person name="Gilroy R."/>
        </authorList>
    </citation>
    <scope>NUCLEOTIDE SEQUENCE</scope>
    <source>
        <strain evidence="2">ChiGjej5B5-22894</strain>
    </source>
</reference>
<protein>
    <submittedName>
        <fullName evidence="2">Uncharacterized protein</fullName>
    </submittedName>
</protein>
<organism evidence="2 3">
    <name type="scientific">Brachybacterium massiliense</name>
    <dbReference type="NCBI Taxonomy" id="1755098"/>
    <lineage>
        <taxon>Bacteria</taxon>
        <taxon>Bacillati</taxon>
        <taxon>Actinomycetota</taxon>
        <taxon>Actinomycetes</taxon>
        <taxon>Micrococcales</taxon>
        <taxon>Dermabacteraceae</taxon>
        <taxon>Brachybacterium</taxon>
    </lineage>
</organism>
<keyword evidence="1" id="KW-0732">Signal</keyword>
<dbReference type="EMBL" id="DYUE01000242">
    <property type="protein sequence ID" value="HJG92149.1"/>
    <property type="molecule type" value="Genomic_DNA"/>
</dbReference>